<comment type="caution">
    <text evidence="1">The sequence shown here is derived from an EMBL/GenBank/DDBJ whole genome shotgun (WGS) entry which is preliminary data.</text>
</comment>
<evidence type="ECO:0000313" key="2">
    <source>
        <dbReference type="Proteomes" id="UP001286313"/>
    </source>
</evidence>
<dbReference type="InterPro" id="IPR052992">
    <property type="entry name" value="SDR_member_12"/>
</dbReference>
<name>A0AAE1FMJ8_PETCI</name>
<dbReference type="AlphaFoldDB" id="A0AAE1FMJ8"/>
<dbReference type="InterPro" id="IPR036291">
    <property type="entry name" value="NAD(P)-bd_dom_sf"/>
</dbReference>
<accession>A0AAE1FMJ8</accession>
<gene>
    <name evidence="1" type="ORF">Pcinc_018741</name>
</gene>
<protein>
    <submittedName>
        <fullName evidence="1">Uncharacterized protein</fullName>
    </submittedName>
</protein>
<sequence length="168" mass="18598">MITGSNSGIGLQVALEVAKRGGVIHMVCRNQEAAKLAPLRNHHHTGNDKIHLHIVDLAKPREVVLWVERFAAQHDQLHVLVNNAGCMVHERQMDEDGVETNFAVNTLSVHIITTTLAPLLMKSEEARVVTVSSAGMLTVRLDPYDLMHLNLNPGTVLSCTHRIKDNRL</sequence>
<reference evidence="1" key="1">
    <citation type="submission" date="2023-10" db="EMBL/GenBank/DDBJ databases">
        <title>Genome assemblies of two species of porcelain crab, Petrolisthes cinctipes and Petrolisthes manimaculis (Anomura: Porcellanidae).</title>
        <authorList>
            <person name="Angst P."/>
        </authorList>
    </citation>
    <scope>NUCLEOTIDE SEQUENCE</scope>
    <source>
        <strain evidence="1">PB745_01</strain>
        <tissue evidence="1">Gill</tissue>
    </source>
</reference>
<dbReference type="Pfam" id="PF00106">
    <property type="entry name" value="adh_short"/>
    <property type="match status" value="1"/>
</dbReference>
<dbReference type="SUPFAM" id="SSF51735">
    <property type="entry name" value="NAD(P)-binding Rossmann-fold domains"/>
    <property type="match status" value="1"/>
</dbReference>
<organism evidence="1 2">
    <name type="scientific">Petrolisthes cinctipes</name>
    <name type="common">Flat porcelain crab</name>
    <dbReference type="NCBI Taxonomy" id="88211"/>
    <lineage>
        <taxon>Eukaryota</taxon>
        <taxon>Metazoa</taxon>
        <taxon>Ecdysozoa</taxon>
        <taxon>Arthropoda</taxon>
        <taxon>Crustacea</taxon>
        <taxon>Multicrustacea</taxon>
        <taxon>Malacostraca</taxon>
        <taxon>Eumalacostraca</taxon>
        <taxon>Eucarida</taxon>
        <taxon>Decapoda</taxon>
        <taxon>Pleocyemata</taxon>
        <taxon>Anomura</taxon>
        <taxon>Galatheoidea</taxon>
        <taxon>Porcellanidae</taxon>
        <taxon>Petrolisthes</taxon>
    </lineage>
</organism>
<proteinExistence type="predicted"/>
<dbReference type="EMBL" id="JAWQEG010001818">
    <property type="protein sequence ID" value="KAK3876476.1"/>
    <property type="molecule type" value="Genomic_DNA"/>
</dbReference>
<evidence type="ECO:0000313" key="1">
    <source>
        <dbReference type="EMBL" id="KAK3876476.1"/>
    </source>
</evidence>
<dbReference type="PANTHER" id="PTHR44656:SF7">
    <property type="entry name" value="DEHYDROGENASE_REDUCTASE SDR FAMILY MEMBER 12"/>
    <property type="match status" value="1"/>
</dbReference>
<dbReference type="Gene3D" id="3.40.50.720">
    <property type="entry name" value="NAD(P)-binding Rossmann-like Domain"/>
    <property type="match status" value="1"/>
</dbReference>
<keyword evidence="2" id="KW-1185">Reference proteome</keyword>
<dbReference type="InterPro" id="IPR002347">
    <property type="entry name" value="SDR_fam"/>
</dbReference>
<dbReference type="Proteomes" id="UP001286313">
    <property type="component" value="Unassembled WGS sequence"/>
</dbReference>
<dbReference type="PANTHER" id="PTHR44656">
    <property type="entry name" value="DEHYDROGENASE/REDUCTASE SDR FAMILY MEMBER 12"/>
    <property type="match status" value="1"/>
</dbReference>